<reference evidence="9 10" key="1">
    <citation type="journal article" date="2018" name="PLoS Genet.">
        <title>Population sequencing reveals clonal diversity and ancestral inbreeding in the grapevine cultivar Chardonnay.</title>
        <authorList>
            <person name="Roach M.J."/>
            <person name="Johnson D.L."/>
            <person name="Bohlmann J."/>
            <person name="van Vuuren H.J."/>
            <person name="Jones S.J."/>
            <person name="Pretorius I.S."/>
            <person name="Schmidt S.A."/>
            <person name="Borneman A.R."/>
        </authorList>
    </citation>
    <scope>NUCLEOTIDE SEQUENCE [LARGE SCALE GENOMIC DNA]</scope>
    <source>
        <strain evidence="10">cv. Chardonnay</strain>
        <tissue evidence="9">Leaf</tissue>
    </source>
</reference>
<dbReference type="GO" id="GO:0008270">
    <property type="term" value="F:zinc ion binding"/>
    <property type="evidence" value="ECO:0007669"/>
    <property type="project" value="UniProtKB-KW"/>
</dbReference>
<dbReference type="InterPro" id="IPR001876">
    <property type="entry name" value="Znf_RanBP2"/>
</dbReference>
<evidence type="ECO:0000256" key="5">
    <source>
        <dbReference type="ARBA" id="ARBA00022884"/>
    </source>
</evidence>
<feature type="region of interest" description="Disordered" evidence="7">
    <location>
        <begin position="230"/>
        <end position="252"/>
    </location>
</feature>
<comment type="caution">
    <text evidence="9">The sequence shown here is derived from an EMBL/GenBank/DDBJ whole genome shotgun (WGS) entry which is preliminary data.</text>
</comment>
<dbReference type="SMART" id="SM00547">
    <property type="entry name" value="ZnF_RBZ"/>
    <property type="match status" value="2"/>
</dbReference>
<dbReference type="PANTHER" id="PTHR23238">
    <property type="entry name" value="RNA BINDING PROTEIN"/>
    <property type="match status" value="1"/>
</dbReference>
<dbReference type="GO" id="GO:0003723">
    <property type="term" value="F:RNA binding"/>
    <property type="evidence" value="ECO:0007669"/>
    <property type="project" value="UniProtKB-KW"/>
</dbReference>
<accession>A0A438IRS2</accession>
<keyword evidence="6" id="KW-0539">Nucleus</keyword>
<evidence type="ECO:0000256" key="4">
    <source>
        <dbReference type="ARBA" id="ARBA00022833"/>
    </source>
</evidence>
<dbReference type="Proteomes" id="UP000288805">
    <property type="component" value="Unassembled WGS sequence"/>
</dbReference>
<dbReference type="AlphaFoldDB" id="A0A438IRS2"/>
<dbReference type="Pfam" id="PF00641">
    <property type="entry name" value="Zn_ribbon_RanBP"/>
    <property type="match status" value="2"/>
</dbReference>
<dbReference type="EMBL" id="QGNW01000088">
    <property type="protein sequence ID" value="RVW99305.1"/>
    <property type="molecule type" value="Genomic_DNA"/>
</dbReference>
<keyword evidence="5" id="KW-0694">RNA-binding</keyword>
<evidence type="ECO:0000256" key="1">
    <source>
        <dbReference type="ARBA" id="ARBA00004123"/>
    </source>
</evidence>
<feature type="compositionally biased region" description="Basic and acidic residues" evidence="7">
    <location>
        <begin position="239"/>
        <end position="252"/>
    </location>
</feature>
<proteinExistence type="predicted"/>
<keyword evidence="4" id="KW-0862">Zinc</keyword>
<dbReference type="SUPFAM" id="SSF90209">
    <property type="entry name" value="Ran binding protein zinc finger-like"/>
    <property type="match status" value="2"/>
</dbReference>
<organism evidence="9 10">
    <name type="scientific">Vitis vinifera</name>
    <name type="common">Grape</name>
    <dbReference type="NCBI Taxonomy" id="29760"/>
    <lineage>
        <taxon>Eukaryota</taxon>
        <taxon>Viridiplantae</taxon>
        <taxon>Streptophyta</taxon>
        <taxon>Embryophyta</taxon>
        <taxon>Tracheophyta</taxon>
        <taxon>Spermatophyta</taxon>
        <taxon>Magnoliopsida</taxon>
        <taxon>eudicotyledons</taxon>
        <taxon>Gunneridae</taxon>
        <taxon>Pentapetalae</taxon>
        <taxon>rosids</taxon>
        <taxon>Vitales</taxon>
        <taxon>Vitaceae</taxon>
        <taxon>Viteae</taxon>
        <taxon>Vitis</taxon>
    </lineage>
</organism>
<feature type="domain" description="RanBP2-type" evidence="8">
    <location>
        <begin position="205"/>
        <end position="231"/>
    </location>
</feature>
<feature type="domain" description="RanBP2-type" evidence="8">
    <location>
        <begin position="251"/>
        <end position="277"/>
    </location>
</feature>
<keyword evidence="2" id="KW-0479">Metal-binding</keyword>
<evidence type="ECO:0000256" key="2">
    <source>
        <dbReference type="ARBA" id="ARBA00022723"/>
    </source>
</evidence>
<name>A0A438IRS2_VITVI</name>
<dbReference type="GO" id="GO:0005634">
    <property type="term" value="C:nucleus"/>
    <property type="evidence" value="ECO:0007669"/>
    <property type="project" value="UniProtKB-SubCell"/>
</dbReference>
<gene>
    <name evidence="9" type="primary">VvCHDp000831_1</name>
    <name evidence="9" type="ORF">CK203_030692</name>
</gene>
<evidence type="ECO:0000313" key="9">
    <source>
        <dbReference type="EMBL" id="RVW99305.1"/>
    </source>
</evidence>
<keyword evidence="3" id="KW-0863">Zinc-finger</keyword>
<evidence type="ECO:0000313" key="10">
    <source>
        <dbReference type="Proteomes" id="UP000288805"/>
    </source>
</evidence>
<dbReference type="GO" id="GO:0006355">
    <property type="term" value="P:regulation of DNA-templated transcription"/>
    <property type="evidence" value="ECO:0007669"/>
    <property type="project" value="InterPro"/>
</dbReference>
<evidence type="ECO:0000259" key="8">
    <source>
        <dbReference type="SMART" id="SM00547"/>
    </source>
</evidence>
<comment type="subcellular location">
    <subcellularLocation>
        <location evidence="1">Nucleus</location>
    </subcellularLocation>
</comment>
<evidence type="ECO:0000256" key="7">
    <source>
        <dbReference type="SAM" id="MobiDB-lite"/>
    </source>
</evidence>
<evidence type="ECO:0000256" key="3">
    <source>
        <dbReference type="ARBA" id="ARBA00022771"/>
    </source>
</evidence>
<protein>
    <submittedName>
        <fullName evidence="9">RanBP2-type zinc finger protein</fullName>
    </submittedName>
</protein>
<evidence type="ECO:0000256" key="6">
    <source>
        <dbReference type="ARBA" id="ARBA00023242"/>
    </source>
</evidence>
<dbReference type="InterPro" id="IPR034870">
    <property type="entry name" value="TET_fam"/>
</dbReference>
<dbReference type="Gene3D" id="4.10.1060.10">
    <property type="entry name" value="Zinc finger, RanBP2-type"/>
    <property type="match status" value="2"/>
</dbReference>
<sequence length="360" mass="39124">MVGLLARAWHGGWVEDSSIVFNMDSYAVKLAEELSSESRHLFHSISTAWRICSQPPSPLITSIELLVFADKSAAKPVQAPQGYSSAPYVGSGAPSSMYLGVPPYGSSLFNGAPIPPYDGPFSGGSAYHYNYGSRLSAGSPYRPLHLSGPPPYSSGSMMGNGGMYGMPPLVDRYGLGLPMGHAAMGPRPGFFPDDKSQKKDATRDNDWTCPKCGNVNFSFRTVCNMRKCNTPKPGSQAAKSEKNSKQKMPDGSWKCEKCSNINYPFRTKCNRQNCGADKPSESTKSPSPSPDENDQSCHLHVAALVVILPSHHLCQVVVLTAMVLVVFMDPFLQMHYVSASFIWQDFTAAETVLQAVFLVF</sequence>
<dbReference type="InterPro" id="IPR036443">
    <property type="entry name" value="Znf_RanBP2_sf"/>
</dbReference>